<dbReference type="AlphaFoldDB" id="A0A0F9DZ03"/>
<evidence type="ECO:0000313" key="1">
    <source>
        <dbReference type="EMBL" id="KKL67073.1"/>
    </source>
</evidence>
<sequence>MKGRRVWKYGGCALLCVIMGALGYWTRGPVVIPERCHIFLKEAGEAAQSSLHEVRLPGAVEGEVLFAVQVGHQLAVVVGDSRVPRRELTLVAEGVPAGAYMKAGMCGEFQLGEFVQRRVTILNPGG</sequence>
<proteinExistence type="predicted"/>
<protein>
    <submittedName>
        <fullName evidence="1">Uncharacterized protein</fullName>
    </submittedName>
</protein>
<name>A0A0F9DZ03_9ZZZZ</name>
<reference evidence="1" key="1">
    <citation type="journal article" date="2015" name="Nature">
        <title>Complex archaea that bridge the gap between prokaryotes and eukaryotes.</title>
        <authorList>
            <person name="Spang A."/>
            <person name="Saw J.H."/>
            <person name="Jorgensen S.L."/>
            <person name="Zaremba-Niedzwiedzka K."/>
            <person name="Martijn J."/>
            <person name="Lind A.E."/>
            <person name="van Eijk R."/>
            <person name="Schleper C."/>
            <person name="Guy L."/>
            <person name="Ettema T.J."/>
        </authorList>
    </citation>
    <scope>NUCLEOTIDE SEQUENCE</scope>
</reference>
<dbReference type="EMBL" id="LAZR01026995">
    <property type="protein sequence ID" value="KKL67073.1"/>
    <property type="molecule type" value="Genomic_DNA"/>
</dbReference>
<gene>
    <name evidence="1" type="ORF">LCGC14_2138620</name>
</gene>
<comment type="caution">
    <text evidence="1">The sequence shown here is derived from an EMBL/GenBank/DDBJ whole genome shotgun (WGS) entry which is preliminary data.</text>
</comment>
<organism evidence="1">
    <name type="scientific">marine sediment metagenome</name>
    <dbReference type="NCBI Taxonomy" id="412755"/>
    <lineage>
        <taxon>unclassified sequences</taxon>
        <taxon>metagenomes</taxon>
        <taxon>ecological metagenomes</taxon>
    </lineage>
</organism>
<accession>A0A0F9DZ03</accession>